<keyword evidence="2 4" id="KW-0863">Zinc-finger</keyword>
<sequence length="530" mass="59443">MSALSQSPTLGLIARALSILPIAFGINAFLRPAHALSFFHFDPPASEADRKMVDSLMAVYGARDIFMGLALFSAASLGSRKTLGCTLISTSAVAMVDGLVCYSHGNSPWDHWGYAPVLTALGIVFLGVFDRTKRGRSQSPGSSWQPLLPDEEESTDLKLAILASLHPTHEEETLLEALILSDGSVARASDALKDQKSRPAQKQLGKSGVGHQASLSSYLGAPSRNVRSPKRQITKRGKTTYLYRPEDIETHTPCSIIHNFLPVEEADALLLELLAEVPSYKKQTFQLFGREVSSSHTFCLYAQNEEAAERQKNEYFNDGKKTEDVRYLLPEMRKASSKVQEAVNREIQRRIRDVYPDGKKLKYQSPDPGLGVAREFRVRKIVAPDEDYRKDNGSLADAQGQMSIHLPHNSLLVMHAEMQEEWKHCIAPARTIDQHPLSGTMRINITYRQYRTSLHPKFMPKCRCGVPTILRCVQQKKENHGRYMWMCHTNYIPGQKGCSFFQWAEFDDDGEPPWASYSKRKEVEINTGVS</sequence>
<evidence type="ECO:0000256" key="1">
    <source>
        <dbReference type="ARBA" id="ARBA00022723"/>
    </source>
</evidence>
<dbReference type="AlphaFoldDB" id="A0A0F8WTY0"/>
<keyword evidence="6" id="KW-1133">Transmembrane helix</keyword>
<keyword evidence="1" id="KW-0479">Metal-binding</keyword>
<dbReference type="Pfam" id="PF13532">
    <property type="entry name" value="2OG-FeII_Oxy_2"/>
    <property type="match status" value="1"/>
</dbReference>
<dbReference type="PANTHER" id="PTHR31212">
    <property type="entry name" value="ALPHA-KETOGLUTARATE-DEPENDENT DIOXYGENASE ALKB HOMOLOG 3"/>
    <property type="match status" value="1"/>
</dbReference>
<feature type="domain" description="GRF-type" evidence="7">
    <location>
        <begin position="462"/>
        <end position="507"/>
    </location>
</feature>
<comment type="caution">
    <text evidence="8">The sequence shown here is derived from an EMBL/GenBank/DDBJ whole genome shotgun (WGS) entry which is preliminary data.</text>
</comment>
<dbReference type="InterPro" id="IPR025363">
    <property type="entry name" value="DUF4267"/>
</dbReference>
<name>A0A0F8WTY0_9EURO</name>
<evidence type="ECO:0000256" key="3">
    <source>
        <dbReference type="ARBA" id="ARBA00022833"/>
    </source>
</evidence>
<keyword evidence="6" id="KW-0472">Membrane</keyword>
<dbReference type="VEuPathDB" id="FungiDB:P175DRAFT_0525718"/>
<dbReference type="Pfam" id="PF14087">
    <property type="entry name" value="DUF4267"/>
    <property type="match status" value="1"/>
</dbReference>
<evidence type="ECO:0000256" key="2">
    <source>
        <dbReference type="ARBA" id="ARBA00022771"/>
    </source>
</evidence>
<organism evidence="8 9">
    <name type="scientific">Aspergillus ochraceoroseus</name>
    <dbReference type="NCBI Taxonomy" id="138278"/>
    <lineage>
        <taxon>Eukaryota</taxon>
        <taxon>Fungi</taxon>
        <taxon>Dikarya</taxon>
        <taxon>Ascomycota</taxon>
        <taxon>Pezizomycotina</taxon>
        <taxon>Eurotiomycetes</taxon>
        <taxon>Eurotiomycetidae</taxon>
        <taxon>Eurotiales</taxon>
        <taxon>Aspergillaceae</taxon>
        <taxon>Aspergillus</taxon>
        <taxon>Aspergillus subgen. Nidulantes</taxon>
    </lineage>
</organism>
<dbReference type="InterPro" id="IPR010666">
    <property type="entry name" value="Znf_GRF"/>
</dbReference>
<feature type="transmembrane region" description="Helical" evidence="6">
    <location>
        <begin position="111"/>
        <end position="129"/>
    </location>
</feature>
<dbReference type="SUPFAM" id="SSF51197">
    <property type="entry name" value="Clavaminate synthase-like"/>
    <property type="match status" value="1"/>
</dbReference>
<keyword evidence="3" id="KW-0862">Zinc</keyword>
<dbReference type="OrthoDB" id="5216128at2759"/>
<dbReference type="PANTHER" id="PTHR31212:SF4">
    <property type="entry name" value="ALPHA-KETOGLUTARATE-DEPENDENT DIOXYGENASE ALKB HOMOLOG 3"/>
    <property type="match status" value="1"/>
</dbReference>
<dbReference type="Pfam" id="PF06839">
    <property type="entry name" value="Zn_ribbon_GRF"/>
    <property type="match status" value="1"/>
</dbReference>
<dbReference type="GO" id="GO:0006307">
    <property type="term" value="P:DNA alkylation repair"/>
    <property type="evidence" value="ECO:0007669"/>
    <property type="project" value="InterPro"/>
</dbReference>
<evidence type="ECO:0000313" key="9">
    <source>
        <dbReference type="Proteomes" id="UP000034947"/>
    </source>
</evidence>
<keyword evidence="9" id="KW-1185">Reference proteome</keyword>
<dbReference type="CDD" id="cd14279">
    <property type="entry name" value="CUE"/>
    <property type="match status" value="1"/>
</dbReference>
<dbReference type="InterPro" id="IPR027450">
    <property type="entry name" value="AlkB-like"/>
</dbReference>
<dbReference type="EMBL" id="JYKN01002929">
    <property type="protein sequence ID" value="KKK14652.1"/>
    <property type="molecule type" value="Genomic_DNA"/>
</dbReference>
<feature type="transmembrane region" description="Helical" evidence="6">
    <location>
        <begin position="12"/>
        <end position="30"/>
    </location>
</feature>
<dbReference type="GO" id="GO:0008270">
    <property type="term" value="F:zinc ion binding"/>
    <property type="evidence" value="ECO:0007669"/>
    <property type="project" value="UniProtKB-KW"/>
</dbReference>
<keyword evidence="6" id="KW-0812">Transmembrane</keyword>
<proteinExistence type="predicted"/>
<gene>
    <name evidence="8" type="ORF">AOCH_001092</name>
</gene>
<reference evidence="8 9" key="1">
    <citation type="submission" date="2015-02" db="EMBL/GenBank/DDBJ databases">
        <title>Draft Genome Sequences of Two Closely-Related Aflatoxigenic Aspergillus Species Obtained from the Cote d'Ivoire.</title>
        <authorList>
            <person name="Moore G.G."/>
            <person name="Beltz S.B."/>
            <person name="Mack B.M."/>
        </authorList>
    </citation>
    <scope>NUCLEOTIDE SEQUENCE [LARGE SCALE GENOMIC DNA]</scope>
    <source>
        <strain evidence="8 9">SRRC1432</strain>
    </source>
</reference>
<dbReference type="GO" id="GO:0051213">
    <property type="term" value="F:dioxygenase activity"/>
    <property type="evidence" value="ECO:0007669"/>
    <property type="project" value="InterPro"/>
</dbReference>
<evidence type="ECO:0000256" key="5">
    <source>
        <dbReference type="SAM" id="MobiDB-lite"/>
    </source>
</evidence>
<protein>
    <recommendedName>
        <fullName evidence="7">GRF-type domain-containing protein</fullName>
    </recommendedName>
</protein>
<dbReference type="VEuPathDB" id="FungiDB:P175DRAFT_0518370"/>
<accession>A0A0F8WTY0</accession>
<dbReference type="Gene3D" id="2.60.120.590">
    <property type="entry name" value="Alpha-ketoglutarate-dependent dioxygenase AlkB-like"/>
    <property type="match status" value="1"/>
</dbReference>
<evidence type="ECO:0000313" key="8">
    <source>
        <dbReference type="EMBL" id="KKK14652.1"/>
    </source>
</evidence>
<dbReference type="Proteomes" id="UP000034947">
    <property type="component" value="Unassembled WGS sequence"/>
</dbReference>
<evidence type="ECO:0000256" key="4">
    <source>
        <dbReference type="PROSITE-ProRule" id="PRU01343"/>
    </source>
</evidence>
<evidence type="ECO:0000256" key="6">
    <source>
        <dbReference type="SAM" id="Phobius"/>
    </source>
</evidence>
<dbReference type="InterPro" id="IPR037151">
    <property type="entry name" value="AlkB-like_sf"/>
</dbReference>
<feature type="region of interest" description="Disordered" evidence="5">
    <location>
        <begin position="190"/>
        <end position="232"/>
    </location>
</feature>
<dbReference type="PROSITE" id="PS51999">
    <property type="entry name" value="ZF_GRF"/>
    <property type="match status" value="1"/>
</dbReference>
<evidence type="ECO:0000259" key="7">
    <source>
        <dbReference type="PROSITE" id="PS51999"/>
    </source>
</evidence>
<dbReference type="InterPro" id="IPR032854">
    <property type="entry name" value="ALKBH3"/>
</dbReference>